<gene>
    <name evidence="2" type="ORF">GR702_09755</name>
</gene>
<dbReference type="Proteomes" id="UP000465810">
    <property type="component" value="Unassembled WGS sequence"/>
</dbReference>
<sequence length="61" mass="6513">MLDTLPTDRSAPQTRSKVLRAHSAPGTRLAHPSWRAGFGPLPADGSTAIRSAGDFWSRLGL</sequence>
<keyword evidence="3" id="KW-1185">Reference proteome</keyword>
<evidence type="ECO:0000313" key="3">
    <source>
        <dbReference type="Proteomes" id="UP000465810"/>
    </source>
</evidence>
<accession>A0A7X4GI80</accession>
<dbReference type="EMBL" id="WVTD01000006">
    <property type="protein sequence ID" value="MYL98054.1"/>
    <property type="molecule type" value="Genomic_DNA"/>
</dbReference>
<name>A0A7X4GI80_9SPHN</name>
<evidence type="ECO:0000256" key="1">
    <source>
        <dbReference type="SAM" id="MobiDB-lite"/>
    </source>
</evidence>
<organism evidence="2 3">
    <name type="scientific">Novosphingobium silvae</name>
    <dbReference type="NCBI Taxonomy" id="2692619"/>
    <lineage>
        <taxon>Bacteria</taxon>
        <taxon>Pseudomonadati</taxon>
        <taxon>Pseudomonadota</taxon>
        <taxon>Alphaproteobacteria</taxon>
        <taxon>Sphingomonadales</taxon>
        <taxon>Sphingomonadaceae</taxon>
        <taxon>Novosphingobium</taxon>
    </lineage>
</organism>
<protein>
    <submittedName>
        <fullName evidence="2">Uncharacterized protein</fullName>
    </submittedName>
</protein>
<feature type="region of interest" description="Disordered" evidence="1">
    <location>
        <begin position="1"/>
        <end position="43"/>
    </location>
</feature>
<comment type="caution">
    <text evidence="2">The sequence shown here is derived from an EMBL/GenBank/DDBJ whole genome shotgun (WGS) entry which is preliminary data.</text>
</comment>
<reference evidence="2 3" key="1">
    <citation type="submission" date="2019-12" db="EMBL/GenBank/DDBJ databases">
        <authorList>
            <person name="Feng G."/>
            <person name="Zhu H."/>
        </authorList>
    </citation>
    <scope>NUCLEOTIDE SEQUENCE [LARGE SCALE GENOMIC DNA]</scope>
    <source>
        <strain evidence="2 3">FGD1</strain>
    </source>
</reference>
<proteinExistence type="predicted"/>
<dbReference type="RefSeq" id="WP_160985701.1">
    <property type="nucleotide sequence ID" value="NZ_WVTD01000006.1"/>
</dbReference>
<dbReference type="AlphaFoldDB" id="A0A7X4GI80"/>
<evidence type="ECO:0000313" key="2">
    <source>
        <dbReference type="EMBL" id="MYL98054.1"/>
    </source>
</evidence>